<evidence type="ECO:0000256" key="1">
    <source>
        <dbReference type="RuleBase" id="RU369095"/>
    </source>
</evidence>
<name>A0ABM3I404_ZIZJJ</name>
<feature type="compositionally biased region" description="Basic and acidic residues" evidence="2">
    <location>
        <begin position="39"/>
        <end position="49"/>
    </location>
</feature>
<gene>
    <name evidence="5 6 7 8" type="primary">LOC107433543</name>
</gene>
<dbReference type="RefSeq" id="XP_048320167.2">
    <property type="nucleotide sequence ID" value="XM_048464210.2"/>
</dbReference>
<organism evidence="4 7">
    <name type="scientific">Ziziphus jujuba</name>
    <name type="common">Chinese jujube</name>
    <name type="synonym">Ziziphus sativa</name>
    <dbReference type="NCBI Taxonomy" id="326968"/>
    <lineage>
        <taxon>Eukaryota</taxon>
        <taxon>Viridiplantae</taxon>
        <taxon>Streptophyta</taxon>
        <taxon>Embryophyta</taxon>
        <taxon>Tracheophyta</taxon>
        <taxon>Spermatophyta</taxon>
        <taxon>Magnoliopsida</taxon>
        <taxon>eudicotyledons</taxon>
        <taxon>Gunneridae</taxon>
        <taxon>Pentapetalae</taxon>
        <taxon>rosids</taxon>
        <taxon>fabids</taxon>
        <taxon>Rosales</taxon>
        <taxon>Rhamnaceae</taxon>
        <taxon>Paliureae</taxon>
        <taxon>Ziziphus</taxon>
    </lineage>
</organism>
<keyword evidence="1" id="KW-0694">RNA-binding</keyword>
<dbReference type="Gene3D" id="3.10.590.10">
    <property type="entry name" value="ph1033 like domains"/>
    <property type="match status" value="1"/>
</dbReference>
<evidence type="ECO:0000313" key="6">
    <source>
        <dbReference type="RefSeq" id="XP_048320165.2"/>
    </source>
</evidence>
<evidence type="ECO:0000256" key="2">
    <source>
        <dbReference type="SAM" id="MobiDB-lite"/>
    </source>
</evidence>
<dbReference type="PANTHER" id="PTHR12357">
    <property type="entry name" value="YTH YT521-B HOMOLOGY DOMAIN-CONTAINING"/>
    <property type="match status" value="1"/>
</dbReference>
<accession>A0ABM3I404</accession>
<feature type="region of interest" description="Disordered" evidence="2">
    <location>
        <begin position="1"/>
        <end position="50"/>
    </location>
</feature>
<feature type="domain" description="YTH" evidence="3">
    <location>
        <begin position="63"/>
        <end position="198"/>
    </location>
</feature>
<keyword evidence="4" id="KW-1185">Reference proteome</keyword>
<evidence type="ECO:0000313" key="4">
    <source>
        <dbReference type="Proteomes" id="UP001652623"/>
    </source>
</evidence>
<dbReference type="CDD" id="cd21134">
    <property type="entry name" value="YTH"/>
    <property type="match status" value="1"/>
</dbReference>
<dbReference type="RefSeq" id="XP_060674417.1">
    <property type="nucleotide sequence ID" value="XM_060818434.1"/>
</dbReference>
<comment type="similarity">
    <text evidence="1">Belongs to the YTHDF family.</text>
</comment>
<dbReference type="InterPro" id="IPR007275">
    <property type="entry name" value="YTH_domain"/>
</dbReference>
<dbReference type="PROSITE" id="PS50882">
    <property type="entry name" value="YTH"/>
    <property type="match status" value="1"/>
</dbReference>
<evidence type="ECO:0000313" key="7">
    <source>
        <dbReference type="RefSeq" id="XP_048320167.2"/>
    </source>
</evidence>
<feature type="region of interest" description="Disordered" evidence="2">
    <location>
        <begin position="357"/>
        <end position="396"/>
    </location>
</feature>
<evidence type="ECO:0000313" key="5">
    <source>
        <dbReference type="RefSeq" id="XP_048320164.2"/>
    </source>
</evidence>
<reference evidence="5 6" key="1">
    <citation type="submission" date="2025-05" db="UniProtKB">
        <authorList>
            <consortium name="RefSeq"/>
        </authorList>
    </citation>
    <scope>IDENTIFICATION</scope>
    <source>
        <tissue evidence="5 6">Seedling</tissue>
    </source>
</reference>
<evidence type="ECO:0000313" key="8">
    <source>
        <dbReference type="RefSeq" id="XP_060674417.1"/>
    </source>
</evidence>
<dbReference type="Proteomes" id="UP001652623">
    <property type="component" value="Chromosome 6"/>
</dbReference>
<evidence type="ECO:0000259" key="3">
    <source>
        <dbReference type="PROSITE" id="PS50882"/>
    </source>
</evidence>
<sequence>MSSDTAKENASVVDSSVTGWRQDMGNSEDPESSSYKANDPSREDFRDFRGNSAANKKGKLCDTRYFIIKSLNHHNIQLSIEKGIWATQVMNEPILEEAFHNSGRVILIFSINMSGFFQGYAQMMSSVGWRRDNIWSQGSGKCNPWGRSFKVKWLRLNDLPFQKTLHLKNPLNDYKTVKISRDCQELSPDIGEALCDLLDGTSDFDGLQNRDDFPSKRPCLEPSCSLGDEEYDMPPWHMSWSQAPMLYSSLMYQHQAGASRYQLAHQRTGGTVLPEYFLVNFVDSKVTRMKHFHLTGFLFNLQVDRDVSSQFDAWGLSGESPPASVLTEDEFLEMSYEEYLEAHSRSSKKLCIPASGRSLTTQDSSKSKKQDNADSNLSFESDRCSSRKRTHCSSQK</sequence>
<dbReference type="RefSeq" id="XP_048320165.2">
    <property type="nucleotide sequence ID" value="XM_048464208.2"/>
</dbReference>
<comment type="function">
    <text evidence="1">Specifically recognizes and binds N6-methyladenosine (m6A)-containing RNAs, and regulates mRNA stability. M6A is a modification present at internal sites of mRNAs and some non-coding RNAs and plays a role in mRNA stability and processing.</text>
</comment>
<dbReference type="PANTHER" id="PTHR12357:SF3">
    <property type="entry name" value="YTH DOMAIN-CONTAINING PROTEIN 1"/>
    <property type="match status" value="1"/>
</dbReference>
<protein>
    <recommendedName>
        <fullName evidence="1">YTH domain-containing family protein</fullName>
    </recommendedName>
</protein>
<proteinExistence type="inferred from homology"/>
<dbReference type="RefSeq" id="XP_048320164.2">
    <property type="nucleotide sequence ID" value="XM_048464207.2"/>
</dbReference>
<dbReference type="GeneID" id="107433543"/>
<dbReference type="InterPro" id="IPR045168">
    <property type="entry name" value="YTH_prot"/>
</dbReference>
<feature type="compositionally biased region" description="Basic residues" evidence="2">
    <location>
        <begin position="386"/>
        <end position="396"/>
    </location>
</feature>
<dbReference type="Pfam" id="PF04146">
    <property type="entry name" value="YTH"/>
    <property type="match status" value="1"/>
</dbReference>